<sequence length="385" mass="44022">MNILSIINLFSDGDRGDAAAIRTQFIIKGLLENNCNINILSYALDNNKNTKDKNNFSYLYRFKKNSKLNKYLKIVLFPLMLFIKLITQRQSYDIILIDRIPFYLTLPVSIVSKLFNKKIIWIINEFPANISRPESNQLTKAIEFISFKIIGKNSDITIVISEEHKKHYAKFSSKKTKLLVIPILMDTKEISLPIYQNNIKKKIIYGGALSFSNGIDFLIDVAYQLSLKLDNFEIILFGPVISKEYGLSIKEKINTLKLTEKVFLLDKMPNDMAIKKLKNADILIIPKIKDSRSIGYIPSKLGDFLFTGKPTITSNLGDIPKYIKDGYNGYLAEADSIQSYCECITHIIKNYDKAKNIGIKGIETALSFNYKIQAKKIYDEIANFN</sequence>
<proteinExistence type="predicted"/>
<dbReference type="PANTHER" id="PTHR46401:SF2">
    <property type="entry name" value="GLYCOSYLTRANSFERASE WBBK-RELATED"/>
    <property type="match status" value="1"/>
</dbReference>
<name>A0A385JNK9_PROVU</name>
<dbReference type="AlphaFoldDB" id="A0A385JNK9"/>
<evidence type="ECO:0000313" key="3">
    <source>
        <dbReference type="EMBL" id="AXY99886.1"/>
    </source>
</evidence>
<dbReference type="EMBL" id="KY710723">
    <property type="protein sequence ID" value="AXY99886.1"/>
    <property type="molecule type" value="Genomic_DNA"/>
</dbReference>
<feature type="domain" description="Glycosyl transferase family 1" evidence="2">
    <location>
        <begin position="199"/>
        <end position="361"/>
    </location>
</feature>
<reference evidence="3" key="1">
    <citation type="journal article" date="2017" name="PLoS ONE">
        <title>Genetic diversity of the O antigens of Proteus species and the development of a suspension array for molecular serotyping.</title>
        <authorList>
            <person name="Yu X."/>
            <person name="Torzewska A."/>
            <person name="Zhang X."/>
            <person name="Yin Z."/>
            <person name="Drzewiecka D."/>
            <person name="Cao H."/>
            <person name="Liu B."/>
            <person name="Knirel Y.A."/>
            <person name="Rozalski A."/>
            <person name="Wang L."/>
        </authorList>
    </citation>
    <scope>NUCLEOTIDE SEQUENCE</scope>
    <source>
        <strain evidence="3">TG155</strain>
    </source>
</reference>
<dbReference type="GO" id="GO:0009103">
    <property type="term" value="P:lipopolysaccharide biosynthetic process"/>
    <property type="evidence" value="ECO:0007669"/>
    <property type="project" value="TreeGrafter"/>
</dbReference>
<dbReference type="Pfam" id="PF00534">
    <property type="entry name" value="Glycos_transf_1"/>
    <property type="match status" value="1"/>
</dbReference>
<evidence type="ECO:0000256" key="1">
    <source>
        <dbReference type="ARBA" id="ARBA00022679"/>
    </source>
</evidence>
<organism evidence="3">
    <name type="scientific">Proteus vulgaris</name>
    <dbReference type="NCBI Taxonomy" id="585"/>
    <lineage>
        <taxon>Bacteria</taxon>
        <taxon>Pseudomonadati</taxon>
        <taxon>Pseudomonadota</taxon>
        <taxon>Gammaproteobacteria</taxon>
        <taxon>Enterobacterales</taxon>
        <taxon>Morganellaceae</taxon>
        <taxon>Proteus</taxon>
    </lineage>
</organism>
<dbReference type="GO" id="GO:0016757">
    <property type="term" value="F:glycosyltransferase activity"/>
    <property type="evidence" value="ECO:0007669"/>
    <property type="project" value="InterPro"/>
</dbReference>
<dbReference type="PANTHER" id="PTHR46401">
    <property type="entry name" value="GLYCOSYLTRANSFERASE WBBK-RELATED"/>
    <property type="match status" value="1"/>
</dbReference>
<dbReference type="SUPFAM" id="SSF53756">
    <property type="entry name" value="UDP-Glycosyltransferase/glycogen phosphorylase"/>
    <property type="match status" value="1"/>
</dbReference>
<evidence type="ECO:0000259" key="2">
    <source>
        <dbReference type="Pfam" id="PF00534"/>
    </source>
</evidence>
<keyword evidence="1" id="KW-0808">Transferase</keyword>
<dbReference type="InterPro" id="IPR001296">
    <property type="entry name" value="Glyco_trans_1"/>
</dbReference>
<accession>A0A385JNK9</accession>
<dbReference type="Gene3D" id="3.40.50.2000">
    <property type="entry name" value="Glycogen Phosphorylase B"/>
    <property type="match status" value="2"/>
</dbReference>
<protein>
    <submittedName>
        <fullName evidence="3">Gt1</fullName>
    </submittedName>
</protein>